<proteinExistence type="predicted"/>
<accession>A0A157NRV8</accession>
<name>A0A157NRV8_9BORD</name>
<dbReference type="AlphaFoldDB" id="A0A157NRV8"/>
<reference evidence="3 4" key="1">
    <citation type="submission" date="2016-03" db="EMBL/GenBank/DDBJ databases">
        <authorList>
            <consortium name="Pathogen Informatics"/>
        </authorList>
    </citation>
    <scope>NUCLEOTIDE SEQUENCE [LARGE SCALE GENOMIC DNA]</scope>
    <source>
        <strain evidence="3 4">NCTC13364</strain>
    </source>
</reference>
<organism evidence="3 4">
    <name type="scientific">Bordetella ansorpii</name>
    <dbReference type="NCBI Taxonomy" id="288768"/>
    <lineage>
        <taxon>Bacteria</taxon>
        <taxon>Pseudomonadati</taxon>
        <taxon>Pseudomonadota</taxon>
        <taxon>Betaproteobacteria</taxon>
        <taxon>Burkholderiales</taxon>
        <taxon>Alcaligenaceae</taxon>
        <taxon>Bordetella</taxon>
    </lineage>
</organism>
<dbReference type="EMBL" id="FKBS01000014">
    <property type="protein sequence ID" value="SAI23948.1"/>
    <property type="molecule type" value="Genomic_DNA"/>
</dbReference>
<evidence type="ECO:0000313" key="3">
    <source>
        <dbReference type="EMBL" id="SAI23948.1"/>
    </source>
</evidence>
<dbReference type="Pfam" id="PF18495">
    <property type="entry name" value="VbhA"/>
    <property type="match status" value="1"/>
</dbReference>
<sequence length="243" mass="26182">MASRCVKGEGCARHPHPFPTLCSGLRPPVPPLTPLPARITTRIPNYAIDSADDGSRGWCGPQPYGRGHGPLTRQECPHAAPGGGVQGHRPVTPAPEVPPARVESPERQSLFGKCPSRMAANTAVNRENLLITTKTRQFLRKTFLPVCSTKHQKNPTPCKIALPKARGTTMAEMGSHETELSKTISGAERDRRVAAVNYARASVGLEGFSLSAADEEHAQRFIDGDIDLEEFVQPRSALASPKA</sequence>
<dbReference type="CDD" id="cd11586">
    <property type="entry name" value="VbhA_like"/>
    <property type="match status" value="1"/>
</dbReference>
<gene>
    <name evidence="3" type="ORF">SAMEA1982600_01900</name>
</gene>
<dbReference type="InterPro" id="IPR033788">
    <property type="entry name" value="VbhA-like"/>
</dbReference>
<evidence type="ECO:0000259" key="2">
    <source>
        <dbReference type="Pfam" id="PF18495"/>
    </source>
</evidence>
<feature type="domain" description="Antitoxin VbhA" evidence="2">
    <location>
        <begin position="192"/>
        <end position="233"/>
    </location>
</feature>
<feature type="region of interest" description="Disordered" evidence="1">
    <location>
        <begin position="52"/>
        <end position="108"/>
    </location>
</feature>
<evidence type="ECO:0000313" key="4">
    <source>
        <dbReference type="Proteomes" id="UP000077037"/>
    </source>
</evidence>
<dbReference type="InterPro" id="IPR041535">
    <property type="entry name" value="VbhA"/>
</dbReference>
<dbReference type="Proteomes" id="UP000077037">
    <property type="component" value="Unassembled WGS sequence"/>
</dbReference>
<dbReference type="InterPro" id="IPR043038">
    <property type="entry name" value="VbhA_sf"/>
</dbReference>
<evidence type="ECO:0000256" key="1">
    <source>
        <dbReference type="SAM" id="MobiDB-lite"/>
    </source>
</evidence>
<dbReference type="Gene3D" id="1.10.8.1050">
    <property type="entry name" value="Antitoxin VbhA-like"/>
    <property type="match status" value="1"/>
</dbReference>
<protein>
    <submittedName>
        <fullName evidence="3">Plasmid-like protein</fullName>
    </submittedName>
</protein>